<evidence type="ECO:0000313" key="2">
    <source>
        <dbReference type="Proteomes" id="UP000678393"/>
    </source>
</evidence>
<reference evidence="1" key="1">
    <citation type="submission" date="2021-04" db="EMBL/GenBank/DDBJ databases">
        <authorList>
            <consortium name="Molecular Ecology Group"/>
        </authorList>
    </citation>
    <scope>NUCLEOTIDE SEQUENCE</scope>
</reference>
<organism evidence="1 2">
    <name type="scientific">Candidula unifasciata</name>
    <dbReference type="NCBI Taxonomy" id="100452"/>
    <lineage>
        <taxon>Eukaryota</taxon>
        <taxon>Metazoa</taxon>
        <taxon>Spiralia</taxon>
        <taxon>Lophotrochozoa</taxon>
        <taxon>Mollusca</taxon>
        <taxon>Gastropoda</taxon>
        <taxon>Heterobranchia</taxon>
        <taxon>Euthyneura</taxon>
        <taxon>Panpulmonata</taxon>
        <taxon>Eupulmonata</taxon>
        <taxon>Stylommatophora</taxon>
        <taxon>Helicina</taxon>
        <taxon>Helicoidea</taxon>
        <taxon>Geomitridae</taxon>
        <taxon>Candidula</taxon>
    </lineage>
</organism>
<keyword evidence="2" id="KW-1185">Reference proteome</keyword>
<dbReference type="OrthoDB" id="6144240at2759"/>
<protein>
    <submittedName>
        <fullName evidence="1">Uncharacterized protein</fullName>
    </submittedName>
</protein>
<dbReference type="AlphaFoldDB" id="A0A8S3Z3J7"/>
<evidence type="ECO:0000313" key="1">
    <source>
        <dbReference type="EMBL" id="CAG5121216.1"/>
    </source>
</evidence>
<feature type="non-terminal residue" evidence="1">
    <location>
        <position position="50"/>
    </location>
</feature>
<proteinExistence type="predicted"/>
<name>A0A8S3Z3J7_9EUPU</name>
<dbReference type="EMBL" id="CAJHNH020001041">
    <property type="protein sequence ID" value="CAG5121216.1"/>
    <property type="molecule type" value="Genomic_DNA"/>
</dbReference>
<comment type="caution">
    <text evidence="1">The sequence shown here is derived from an EMBL/GenBank/DDBJ whole genome shotgun (WGS) entry which is preliminary data.</text>
</comment>
<dbReference type="Proteomes" id="UP000678393">
    <property type="component" value="Unassembled WGS sequence"/>
</dbReference>
<gene>
    <name evidence="1" type="ORF">CUNI_LOCUS6774</name>
</gene>
<accession>A0A8S3Z3J7</accession>
<sequence>MCGAECWTDHRLIVSKMNIRIDLPRRPQGVKMPKKINVSRHKINKVKQSF</sequence>